<evidence type="ECO:0000256" key="6">
    <source>
        <dbReference type="ARBA" id="ARBA00031108"/>
    </source>
</evidence>
<feature type="domain" description="Phosphate acetyl/butaryl transferase" evidence="7">
    <location>
        <begin position="235"/>
        <end position="551"/>
    </location>
</feature>
<dbReference type="OrthoDB" id="9808984at2"/>
<dbReference type="InterPro" id="IPR050500">
    <property type="entry name" value="Phos_Acetyltrans/Butyryltrans"/>
</dbReference>
<dbReference type="CDD" id="cd03109">
    <property type="entry name" value="DTBS"/>
    <property type="match status" value="1"/>
</dbReference>
<dbReference type="InterPro" id="IPR004614">
    <property type="entry name" value="P_AcTrfase"/>
</dbReference>
<dbReference type="PANTHER" id="PTHR43356">
    <property type="entry name" value="PHOSPHATE ACETYLTRANSFERASE"/>
    <property type="match status" value="1"/>
</dbReference>
<dbReference type="Proteomes" id="UP000245059">
    <property type="component" value="Unassembled WGS sequence"/>
</dbReference>
<evidence type="ECO:0000259" key="7">
    <source>
        <dbReference type="Pfam" id="PF01515"/>
    </source>
</evidence>
<dbReference type="EMBL" id="QEWV01000016">
    <property type="protein sequence ID" value="PWD89330.1"/>
    <property type="molecule type" value="Genomic_DNA"/>
</dbReference>
<dbReference type="InterPro" id="IPR027417">
    <property type="entry name" value="P-loop_NTPase"/>
</dbReference>
<gene>
    <name evidence="8" type="ORF">DC077_09995</name>
    <name evidence="9" type="ORF">DC078_09870</name>
</gene>
<evidence type="ECO:0000313" key="8">
    <source>
        <dbReference type="EMBL" id="PWD83338.1"/>
    </source>
</evidence>
<evidence type="ECO:0000256" key="4">
    <source>
        <dbReference type="ARBA" id="ARBA00022679"/>
    </source>
</evidence>
<dbReference type="Gene3D" id="3.40.50.10750">
    <property type="entry name" value="Isocitrate/Isopropylmalate dehydrogenase-like"/>
    <property type="match status" value="1"/>
</dbReference>
<accession>A0A2U2AKE5</accession>
<dbReference type="InterPro" id="IPR042112">
    <property type="entry name" value="P_AcTrfase_dom2"/>
</dbReference>
<dbReference type="FunFam" id="3.40.50.10750:FF:000001">
    <property type="entry name" value="Phosphate acetyltransferase"/>
    <property type="match status" value="1"/>
</dbReference>
<dbReference type="SUPFAM" id="SSF52540">
    <property type="entry name" value="P-loop containing nucleoside triphosphate hydrolases"/>
    <property type="match status" value="1"/>
</dbReference>
<dbReference type="GO" id="GO:0008959">
    <property type="term" value="F:phosphate acetyltransferase activity"/>
    <property type="evidence" value="ECO:0007669"/>
    <property type="project" value="UniProtKB-EC"/>
</dbReference>
<dbReference type="InterPro" id="IPR042113">
    <property type="entry name" value="P_AcTrfase_dom1"/>
</dbReference>
<protein>
    <recommendedName>
        <fullName evidence="3">Phosphate acetyltransferase</fullName>
        <ecNumber evidence="2">2.3.1.8</ecNumber>
    </recommendedName>
    <alternativeName>
        <fullName evidence="6">Phosphotransacetylase</fullName>
    </alternativeName>
</protein>
<dbReference type="EC" id="2.3.1.8" evidence="2"/>
<dbReference type="InterPro" id="IPR002505">
    <property type="entry name" value="PTA_PTB"/>
</dbReference>
<evidence type="ECO:0000256" key="2">
    <source>
        <dbReference type="ARBA" id="ARBA00012707"/>
    </source>
</evidence>
<dbReference type="EMBL" id="QEWW01000013">
    <property type="protein sequence ID" value="PWD83338.1"/>
    <property type="molecule type" value="Genomic_DNA"/>
</dbReference>
<dbReference type="SUPFAM" id="SSF53659">
    <property type="entry name" value="Isocitrate/Isopropylmalate dehydrogenase-like"/>
    <property type="match status" value="1"/>
</dbReference>
<dbReference type="Gene3D" id="3.40.50.10950">
    <property type="match status" value="1"/>
</dbReference>
<organism evidence="8 10">
    <name type="scientific">Ignatzschineria cameli</name>
    <dbReference type="NCBI Taxonomy" id="2182793"/>
    <lineage>
        <taxon>Bacteria</taxon>
        <taxon>Pseudomonadati</taxon>
        <taxon>Pseudomonadota</taxon>
        <taxon>Gammaproteobacteria</taxon>
        <taxon>Cardiobacteriales</taxon>
        <taxon>Ignatzschineriaceae</taxon>
        <taxon>Ignatzschineria</taxon>
    </lineage>
</organism>
<keyword evidence="11" id="KW-1185">Reference proteome</keyword>
<keyword evidence="4 8" id="KW-0808">Transferase</keyword>
<evidence type="ECO:0000256" key="3">
    <source>
        <dbReference type="ARBA" id="ARBA00021528"/>
    </source>
</evidence>
<dbReference type="PANTHER" id="PTHR43356:SF3">
    <property type="entry name" value="PHOSPHATE ACETYLTRANSFERASE"/>
    <property type="match status" value="1"/>
</dbReference>
<reference evidence="8" key="1">
    <citation type="journal article" date="2018" name="Genome Announc.">
        <title>Ignatzschineria cameli sp. nov., isolated from necrotic foot tissue of dromedaries (Camelus dromedarius) and associated maggots (Wohlfahrtia species) in Dubai.</title>
        <authorList>
            <person name="Tsang C.C."/>
            <person name="Tang J.Y."/>
            <person name="Fong J.Y."/>
            <person name="Kinne J."/>
            <person name="Lee H.H."/>
            <person name="Joseph M."/>
            <person name="Jose S."/>
            <person name="Schuster R.K."/>
            <person name="Tang Y."/>
            <person name="Sivakumar S."/>
            <person name="Chen J.H."/>
            <person name="Teng J.L."/>
            <person name="Lau S.K."/>
            <person name="Wernery U."/>
            <person name="Woo P.C."/>
        </authorList>
    </citation>
    <scope>NUCLEOTIDE SEQUENCE</scope>
    <source>
        <strain evidence="8">UAE-HKU57</strain>
        <strain evidence="9">UAE-HKU58</strain>
    </source>
</reference>
<sequence length="558" mass="60111">MKTLFVAPTGDIKSLTSISLALVEALRKAGLKVGFVRPIGEDNNRSEQLYRELFNDETPTPILEGDVNNAIRNGAYDDLLEAVVGRVTEAAKGFDIVVVEGLTYHSSRPYTHDLNADIARTLCAGVVFAGNSLANTPEEVAAHFDLNAYIYSESHIWLAGYIINHVKDPKAIEKTVTFCQTDFCRSLDTLGIIPENEALKSDIDAIHFIAQQLELAPLIEALKASQSNRMPPSAFRYKLIQSAQKADRRIVLPEGDEPRTLRAAAICAERGIARCVLLGDVATIESVAKAHNIHLPDRGIEMIDPKTLVEKYVPGFVERRKHKGADEAVAREALKDSVVVGTMMLAEGDVDGLVSGAVHTTADTIRPAFQLIGTDKNSKLVSSIFFMLMKDQVHVYGDCAVNPNPTPEQLADIAIQSAESAKIFGIEPRVAMLSYSTGTSGAGEEVEKVAKATEIAKEKAPDLLIDGPLQFDAASVLSVGQQKAPNSPVAGRATVFIFPDLNTGNITYKAVQRSANVVCIGPMLQGLAKPVNDLSRGALVDDIVYTIAITALQASPKA</sequence>
<evidence type="ECO:0000313" key="10">
    <source>
        <dbReference type="Proteomes" id="UP000245059"/>
    </source>
</evidence>
<dbReference type="AlphaFoldDB" id="A0A2U2AKE5"/>
<dbReference type="NCBIfam" id="TIGR00651">
    <property type="entry name" value="pta"/>
    <property type="match status" value="1"/>
</dbReference>
<evidence type="ECO:0000256" key="1">
    <source>
        <dbReference type="ARBA" id="ARBA00004989"/>
    </source>
</evidence>
<name>A0A2U2AKE5_9GAMM</name>
<evidence type="ECO:0000256" key="5">
    <source>
        <dbReference type="ARBA" id="ARBA00023315"/>
    </source>
</evidence>
<dbReference type="Pfam" id="PF01515">
    <property type="entry name" value="PTA_PTB"/>
    <property type="match status" value="1"/>
</dbReference>
<evidence type="ECO:0000313" key="9">
    <source>
        <dbReference type="EMBL" id="PWD89330.1"/>
    </source>
</evidence>
<dbReference type="Proteomes" id="UP000245217">
    <property type="component" value="Unassembled WGS sequence"/>
</dbReference>
<keyword evidence="5" id="KW-0012">Acyltransferase</keyword>
<dbReference type="Gene3D" id="3.40.50.300">
    <property type="entry name" value="P-loop containing nucleotide triphosphate hydrolases"/>
    <property type="match status" value="1"/>
</dbReference>
<comment type="caution">
    <text evidence="8">The sequence shown here is derived from an EMBL/GenBank/DDBJ whole genome shotgun (WGS) entry which is preliminary data.</text>
</comment>
<evidence type="ECO:0000313" key="11">
    <source>
        <dbReference type="Proteomes" id="UP000245217"/>
    </source>
</evidence>
<dbReference type="NCBIfam" id="NF004167">
    <property type="entry name" value="PRK05632.1"/>
    <property type="match status" value="1"/>
</dbReference>
<reference evidence="10 11" key="2">
    <citation type="submission" date="2018-05" db="EMBL/GenBank/DDBJ databases">
        <title>Ignatzschineria dubaiensis sp. nov., isolated from necrotic foot tissues of dromedaries (Camelus dromedarius) and associated maggots in Dubai, United Arab Emirates.</title>
        <authorList>
            <person name="Tsang C.C."/>
            <person name="Tang J.Y.M."/>
            <person name="Fong J.Y.H."/>
            <person name="Kinne J."/>
            <person name="Lee H.H."/>
            <person name="Joseph M."/>
            <person name="Jose S."/>
            <person name="Schuster R.K."/>
            <person name="Tang Y."/>
            <person name="Sivakumar S."/>
            <person name="Chen J.H.K."/>
            <person name="Teng J.L.L."/>
            <person name="Lau S.K.P."/>
            <person name="Wernery U."/>
            <person name="Woo P.C.Y."/>
        </authorList>
    </citation>
    <scope>NUCLEOTIDE SEQUENCE [LARGE SCALE GENOMIC DNA]</scope>
    <source>
        <strain evidence="10">UAE-HKU57</strain>
        <strain evidence="11">UAE-HKU58</strain>
    </source>
</reference>
<dbReference type="RefSeq" id="WP_109202362.1">
    <property type="nucleotide sequence ID" value="NZ_QEWS01000017.1"/>
</dbReference>
<proteinExistence type="predicted"/>
<dbReference type="NCBIfam" id="NF007233">
    <property type="entry name" value="PRK09653.1"/>
    <property type="match status" value="1"/>
</dbReference>
<comment type="pathway">
    <text evidence="1">Metabolic intermediate biosynthesis; acetyl-CoA biosynthesis; acetyl-CoA from acetate: step 2/2.</text>
</comment>
<dbReference type="Pfam" id="PF13500">
    <property type="entry name" value="AAA_26"/>
    <property type="match status" value="1"/>
</dbReference>